<dbReference type="PANTHER" id="PTHR43182">
    <property type="entry name" value="COBALT-PRECORRIN-6B C(15)-METHYLTRANSFERASE (DECARBOXYLATING)"/>
    <property type="match status" value="1"/>
</dbReference>
<protein>
    <submittedName>
        <fullName evidence="7">Cobalt-precorrin-7 (C(5))-methyltransferase</fullName>
        <ecNumber evidence="7">2.1.1.289</ecNumber>
    </submittedName>
</protein>
<accession>A0AAF0CTM5</accession>
<evidence type="ECO:0000256" key="5">
    <source>
        <dbReference type="ARBA" id="ARBA00022691"/>
    </source>
</evidence>
<dbReference type="GO" id="GO:0032259">
    <property type="term" value="P:methylation"/>
    <property type="evidence" value="ECO:0007669"/>
    <property type="project" value="UniProtKB-KW"/>
</dbReference>
<evidence type="ECO:0000256" key="1">
    <source>
        <dbReference type="ARBA" id="ARBA00004953"/>
    </source>
</evidence>
<dbReference type="NCBIfam" id="TIGR02467">
    <property type="entry name" value="CbiE"/>
    <property type="match status" value="1"/>
</dbReference>
<reference evidence="7" key="1">
    <citation type="submission" date="2022-10" db="EMBL/GenBank/DDBJ databases">
        <title>Vagococcus sp. isolated from poultry meat.</title>
        <authorList>
            <person name="Johansson P."/>
            <person name="Bjorkroth J."/>
        </authorList>
    </citation>
    <scope>NUCLEOTIDE SEQUENCE</scope>
    <source>
        <strain evidence="7">STAA11</strain>
    </source>
</reference>
<keyword evidence="8" id="KW-1185">Reference proteome</keyword>
<dbReference type="InterPro" id="IPR014777">
    <property type="entry name" value="4pyrrole_Mease_sub1"/>
</dbReference>
<feature type="domain" description="Tetrapyrrole methylase" evidence="6">
    <location>
        <begin position="1"/>
        <end position="179"/>
    </location>
</feature>
<dbReference type="Gene3D" id="3.40.1010.10">
    <property type="entry name" value="Cobalt-precorrin-4 Transmethylase, Domain 1"/>
    <property type="match status" value="1"/>
</dbReference>
<evidence type="ECO:0000256" key="2">
    <source>
        <dbReference type="ARBA" id="ARBA00022573"/>
    </source>
</evidence>
<keyword evidence="3 7" id="KW-0489">Methyltransferase</keyword>
<dbReference type="InterPro" id="IPR012818">
    <property type="entry name" value="CbiE"/>
</dbReference>
<dbReference type="EMBL" id="CP110232">
    <property type="protein sequence ID" value="WEG72740.1"/>
    <property type="molecule type" value="Genomic_DNA"/>
</dbReference>
<evidence type="ECO:0000259" key="6">
    <source>
        <dbReference type="Pfam" id="PF00590"/>
    </source>
</evidence>
<evidence type="ECO:0000313" key="7">
    <source>
        <dbReference type="EMBL" id="WEG72740.1"/>
    </source>
</evidence>
<dbReference type="KEGG" id="vie:OL234_07050"/>
<sequence length="201" mass="22093">MITIVGIGPGRPELILNAGLQAIEAADLIIGSTRQLASFPQVSEENKCELPKKLLALKDILLENKTKKCVVLASGNPMLYGIGNWLSAQFEEDEVVIISGISAIQYLFAKMKLSQNDCYLTSSHGKVPDLELIFSLPKVAMVTDDSCGPYQLAQASLVSGKSKRFLIGENLSYPNERIMWYEASEVPDRKYELNVVVIIDA</sequence>
<keyword evidence="5" id="KW-0949">S-adenosyl-L-methionine</keyword>
<dbReference type="Gene3D" id="3.30.950.10">
    <property type="entry name" value="Methyltransferase, Cobalt-precorrin-4 Transmethylase, Domain 2"/>
    <property type="match status" value="1"/>
</dbReference>
<dbReference type="PANTHER" id="PTHR43182:SF1">
    <property type="entry name" value="COBALT-PRECORRIN-7 C(5)-METHYLTRANSFERASE"/>
    <property type="match status" value="1"/>
</dbReference>
<evidence type="ECO:0000256" key="3">
    <source>
        <dbReference type="ARBA" id="ARBA00022603"/>
    </source>
</evidence>
<evidence type="ECO:0000256" key="4">
    <source>
        <dbReference type="ARBA" id="ARBA00022679"/>
    </source>
</evidence>
<name>A0AAF0CTM5_9ENTE</name>
<dbReference type="AlphaFoldDB" id="A0AAF0CTM5"/>
<dbReference type="Pfam" id="PF00590">
    <property type="entry name" value="TP_methylase"/>
    <property type="match status" value="1"/>
</dbReference>
<dbReference type="RefSeq" id="WP_275468542.1">
    <property type="nucleotide sequence ID" value="NZ_CP110232.1"/>
</dbReference>
<dbReference type="NCBIfam" id="NF004456">
    <property type="entry name" value="PRK05787.1-4"/>
    <property type="match status" value="1"/>
</dbReference>
<dbReference type="GO" id="GO:0009236">
    <property type="term" value="P:cobalamin biosynthetic process"/>
    <property type="evidence" value="ECO:0007669"/>
    <property type="project" value="UniProtKB-KW"/>
</dbReference>
<organism evidence="7 8">
    <name type="scientific">Vagococcus intermedius</name>
    <dbReference type="NCBI Taxonomy" id="2991418"/>
    <lineage>
        <taxon>Bacteria</taxon>
        <taxon>Bacillati</taxon>
        <taxon>Bacillota</taxon>
        <taxon>Bacilli</taxon>
        <taxon>Lactobacillales</taxon>
        <taxon>Enterococcaceae</taxon>
        <taxon>Vagococcus</taxon>
    </lineage>
</organism>
<dbReference type="GO" id="GO:0008276">
    <property type="term" value="F:protein methyltransferase activity"/>
    <property type="evidence" value="ECO:0007669"/>
    <property type="project" value="InterPro"/>
</dbReference>
<dbReference type="InterPro" id="IPR014776">
    <property type="entry name" value="4pyrrole_Mease_sub2"/>
</dbReference>
<dbReference type="InterPro" id="IPR000878">
    <property type="entry name" value="4pyrrol_Mease"/>
</dbReference>
<evidence type="ECO:0000313" key="8">
    <source>
        <dbReference type="Proteomes" id="UP001179647"/>
    </source>
</evidence>
<proteinExistence type="predicted"/>
<gene>
    <name evidence="7" type="ORF">OL234_07050</name>
</gene>
<dbReference type="EC" id="2.1.1.289" evidence="7"/>
<keyword evidence="2" id="KW-0169">Cobalamin biosynthesis</keyword>
<keyword evidence="4 7" id="KW-0808">Transferase</keyword>
<comment type="pathway">
    <text evidence="1">Cofactor biosynthesis; adenosylcobalamin biosynthesis.</text>
</comment>
<dbReference type="InterPro" id="IPR050714">
    <property type="entry name" value="Cobalamin_biosynth_MTase"/>
</dbReference>
<dbReference type="InterPro" id="IPR035996">
    <property type="entry name" value="4pyrrol_Methylase_sf"/>
</dbReference>
<dbReference type="CDD" id="cd11644">
    <property type="entry name" value="Precorrin-6Y-MT"/>
    <property type="match status" value="1"/>
</dbReference>
<dbReference type="SUPFAM" id="SSF53790">
    <property type="entry name" value="Tetrapyrrole methylase"/>
    <property type="match status" value="1"/>
</dbReference>
<dbReference type="Proteomes" id="UP001179647">
    <property type="component" value="Chromosome"/>
</dbReference>